<dbReference type="PANTHER" id="PTHR43854:SF1">
    <property type="entry name" value="INDOLEPYRUVATE OXIDOREDUCTASE SUBUNIT IORB"/>
    <property type="match status" value="1"/>
</dbReference>
<accession>A0A7T7XL67</accession>
<evidence type="ECO:0000256" key="1">
    <source>
        <dbReference type="ARBA" id="ARBA00023002"/>
    </source>
</evidence>
<protein>
    <submittedName>
        <fullName evidence="3">Indolepyruvate oxidoreductase subunit beta</fullName>
    </submittedName>
</protein>
<name>A0A7T7XL67_9SPIR</name>
<evidence type="ECO:0000313" key="4">
    <source>
        <dbReference type="Proteomes" id="UP000595917"/>
    </source>
</evidence>
<reference evidence="3" key="1">
    <citation type="submission" date="2021-01" db="EMBL/GenBank/DDBJ databases">
        <title>Description of Breznakiella homolactica.</title>
        <authorList>
            <person name="Song Y."/>
            <person name="Brune A."/>
        </authorList>
    </citation>
    <scope>NUCLEOTIDE SEQUENCE</scope>
    <source>
        <strain evidence="3">RmG30</strain>
    </source>
</reference>
<dbReference type="RefSeq" id="WP_215625641.1">
    <property type="nucleotide sequence ID" value="NZ_CP067089.2"/>
</dbReference>
<dbReference type="KEGG" id="bhc:JFL75_15560"/>
<dbReference type="NCBIfam" id="NF005324">
    <property type="entry name" value="PRK06853.1-4"/>
    <property type="match status" value="1"/>
</dbReference>
<dbReference type="Pfam" id="PF01558">
    <property type="entry name" value="POR"/>
    <property type="match status" value="1"/>
</dbReference>
<dbReference type="Gene3D" id="3.40.920.10">
    <property type="entry name" value="Pyruvate-ferredoxin oxidoreductase, PFOR, domain III"/>
    <property type="match status" value="1"/>
</dbReference>
<dbReference type="InterPro" id="IPR002869">
    <property type="entry name" value="Pyrv_flavodox_OxRed_cen"/>
</dbReference>
<dbReference type="InterPro" id="IPR052198">
    <property type="entry name" value="IorB_Oxidoreductase"/>
</dbReference>
<sequence length="195" mass="20434">MKKDVILAGVGGQGVLSIAAIIAQAAISRGLAVRQSEVHGMAQRGGAVLAHLRISDTAIASDLVPQGGADLIISMEPVESLRYAQWLSPQGALVTAADPFVNIPNYPDLEAILNAVKQFPEHRIVQAAAAAKEAGLPRAVNMVMVGAASPFLPIPPEELETTIAEQFKSKDVSVVEANIKAFRLGRQAAEQGPQS</sequence>
<dbReference type="Proteomes" id="UP000595917">
    <property type="component" value="Chromosome"/>
</dbReference>
<organism evidence="3 4">
    <name type="scientific">Breznakiella homolactica</name>
    <dbReference type="NCBI Taxonomy" id="2798577"/>
    <lineage>
        <taxon>Bacteria</taxon>
        <taxon>Pseudomonadati</taxon>
        <taxon>Spirochaetota</taxon>
        <taxon>Spirochaetia</taxon>
        <taxon>Spirochaetales</taxon>
        <taxon>Breznakiellaceae</taxon>
        <taxon>Breznakiella</taxon>
    </lineage>
</organism>
<dbReference type="InterPro" id="IPR019752">
    <property type="entry name" value="Pyrv/ketoisovalerate_OxRed_cat"/>
</dbReference>
<dbReference type="EMBL" id="CP067089">
    <property type="protein sequence ID" value="QQO08335.1"/>
    <property type="molecule type" value="Genomic_DNA"/>
</dbReference>
<evidence type="ECO:0000259" key="2">
    <source>
        <dbReference type="Pfam" id="PF01558"/>
    </source>
</evidence>
<keyword evidence="1" id="KW-0560">Oxidoreductase</keyword>
<dbReference type="GO" id="GO:0016903">
    <property type="term" value="F:oxidoreductase activity, acting on the aldehyde or oxo group of donors"/>
    <property type="evidence" value="ECO:0007669"/>
    <property type="project" value="InterPro"/>
</dbReference>
<dbReference type="PANTHER" id="PTHR43854">
    <property type="entry name" value="INDOLEPYRUVATE OXIDOREDUCTASE SUBUNIT IORB"/>
    <property type="match status" value="1"/>
</dbReference>
<keyword evidence="4" id="KW-1185">Reference proteome</keyword>
<feature type="domain" description="Pyruvate/ketoisovalerate oxidoreductase catalytic" evidence="2">
    <location>
        <begin position="11"/>
        <end position="187"/>
    </location>
</feature>
<proteinExistence type="predicted"/>
<gene>
    <name evidence="3" type="ORF">JFL75_15560</name>
</gene>
<dbReference type="AlphaFoldDB" id="A0A7T7XL67"/>
<evidence type="ECO:0000313" key="3">
    <source>
        <dbReference type="EMBL" id="QQO08335.1"/>
    </source>
</evidence>
<dbReference type="SUPFAM" id="SSF53323">
    <property type="entry name" value="Pyruvate-ferredoxin oxidoreductase, PFOR, domain III"/>
    <property type="match status" value="1"/>
</dbReference>